<name>A0ABV8T431_9GAMM</name>
<comment type="caution">
    <text evidence="6">The sequence shown here is derived from an EMBL/GenBank/DDBJ whole genome shotgun (WGS) entry which is preliminary data.</text>
</comment>
<accession>A0ABV8T431</accession>
<comment type="similarity">
    <text evidence="1">Belongs to the LysR transcriptional regulatory family.</text>
</comment>
<dbReference type="CDD" id="cd05466">
    <property type="entry name" value="PBP2_LTTR_substrate"/>
    <property type="match status" value="1"/>
</dbReference>
<feature type="domain" description="HTH lysR-type" evidence="5">
    <location>
        <begin position="4"/>
        <end position="61"/>
    </location>
</feature>
<evidence type="ECO:0000313" key="6">
    <source>
        <dbReference type="EMBL" id="MFC4313673.1"/>
    </source>
</evidence>
<dbReference type="SUPFAM" id="SSF46785">
    <property type="entry name" value="Winged helix' DNA-binding domain"/>
    <property type="match status" value="1"/>
</dbReference>
<proteinExistence type="inferred from homology"/>
<organism evidence="6 7">
    <name type="scientific">Steroidobacter flavus</name>
    <dbReference type="NCBI Taxonomy" id="1842136"/>
    <lineage>
        <taxon>Bacteria</taxon>
        <taxon>Pseudomonadati</taxon>
        <taxon>Pseudomonadota</taxon>
        <taxon>Gammaproteobacteria</taxon>
        <taxon>Steroidobacterales</taxon>
        <taxon>Steroidobacteraceae</taxon>
        <taxon>Steroidobacter</taxon>
    </lineage>
</organism>
<dbReference type="InterPro" id="IPR036390">
    <property type="entry name" value="WH_DNA-bd_sf"/>
</dbReference>
<dbReference type="RefSeq" id="WP_380604200.1">
    <property type="nucleotide sequence ID" value="NZ_JBHSDU010000015.1"/>
</dbReference>
<dbReference type="Pfam" id="PF00126">
    <property type="entry name" value="HTH_1"/>
    <property type="match status" value="1"/>
</dbReference>
<evidence type="ECO:0000256" key="3">
    <source>
        <dbReference type="ARBA" id="ARBA00023125"/>
    </source>
</evidence>
<dbReference type="PANTHER" id="PTHR30346:SF28">
    <property type="entry name" value="HTH-TYPE TRANSCRIPTIONAL REGULATOR CYNR"/>
    <property type="match status" value="1"/>
</dbReference>
<protein>
    <submittedName>
        <fullName evidence="6">LysR family transcriptional regulator</fullName>
    </submittedName>
</protein>
<dbReference type="Proteomes" id="UP001595904">
    <property type="component" value="Unassembled WGS sequence"/>
</dbReference>
<dbReference type="EMBL" id="JBHSDU010000015">
    <property type="protein sequence ID" value="MFC4313673.1"/>
    <property type="molecule type" value="Genomic_DNA"/>
</dbReference>
<dbReference type="PROSITE" id="PS50931">
    <property type="entry name" value="HTH_LYSR"/>
    <property type="match status" value="1"/>
</dbReference>
<gene>
    <name evidence="6" type="ORF">ACFPN2_31660</name>
</gene>
<evidence type="ECO:0000256" key="2">
    <source>
        <dbReference type="ARBA" id="ARBA00023015"/>
    </source>
</evidence>
<evidence type="ECO:0000256" key="1">
    <source>
        <dbReference type="ARBA" id="ARBA00009437"/>
    </source>
</evidence>
<keyword evidence="2" id="KW-0805">Transcription regulation</keyword>
<sequence length="294" mass="32126">MRDLTLDALLAFAEFAEDGNFSKAAVRLHISQPALHTKIAKLGRTVDRPLYIRRGRSIEITPAGRKVQRFARELSASTLAFQSDLLEQESAQTVVLAAGEGSYLYLLGQGIRAHLSANKHSLQLITADGAAAVEAVQSGRAHLGVASLDVIPKGMMTQPLTRVGQMLVLPKQHPLAARRRIRLRDLDGAELIVPPSGRPHRAMLSQMLQSAEVSWRVAVEASGWEVMLHLVKLGMGLAIVNACCRVPTGVVVRPLPELPALQYFVFWRTAALPRVALALKQNLLTHANAWKEGR</sequence>
<keyword evidence="3" id="KW-0238">DNA-binding</keyword>
<keyword evidence="4" id="KW-0804">Transcription</keyword>
<dbReference type="Pfam" id="PF03466">
    <property type="entry name" value="LysR_substrate"/>
    <property type="match status" value="1"/>
</dbReference>
<evidence type="ECO:0000256" key="4">
    <source>
        <dbReference type="ARBA" id="ARBA00023163"/>
    </source>
</evidence>
<reference evidence="7" key="1">
    <citation type="journal article" date="2019" name="Int. J. Syst. Evol. Microbiol.">
        <title>The Global Catalogue of Microorganisms (GCM) 10K type strain sequencing project: providing services to taxonomists for standard genome sequencing and annotation.</title>
        <authorList>
            <consortium name="The Broad Institute Genomics Platform"/>
            <consortium name="The Broad Institute Genome Sequencing Center for Infectious Disease"/>
            <person name="Wu L."/>
            <person name="Ma J."/>
        </authorList>
    </citation>
    <scope>NUCLEOTIDE SEQUENCE [LARGE SCALE GENOMIC DNA]</scope>
    <source>
        <strain evidence="7">CGMCC 1.10759</strain>
    </source>
</reference>
<dbReference type="PANTHER" id="PTHR30346">
    <property type="entry name" value="TRANSCRIPTIONAL DUAL REGULATOR HCAR-RELATED"/>
    <property type="match status" value="1"/>
</dbReference>
<keyword evidence="7" id="KW-1185">Reference proteome</keyword>
<dbReference type="Gene3D" id="3.40.190.10">
    <property type="entry name" value="Periplasmic binding protein-like II"/>
    <property type="match status" value="2"/>
</dbReference>
<dbReference type="InterPro" id="IPR000847">
    <property type="entry name" value="LysR_HTH_N"/>
</dbReference>
<evidence type="ECO:0000259" key="5">
    <source>
        <dbReference type="PROSITE" id="PS50931"/>
    </source>
</evidence>
<dbReference type="InterPro" id="IPR005119">
    <property type="entry name" value="LysR_subst-bd"/>
</dbReference>
<dbReference type="InterPro" id="IPR036388">
    <property type="entry name" value="WH-like_DNA-bd_sf"/>
</dbReference>
<dbReference type="SUPFAM" id="SSF53850">
    <property type="entry name" value="Periplasmic binding protein-like II"/>
    <property type="match status" value="1"/>
</dbReference>
<dbReference type="Gene3D" id="1.10.10.10">
    <property type="entry name" value="Winged helix-like DNA-binding domain superfamily/Winged helix DNA-binding domain"/>
    <property type="match status" value="1"/>
</dbReference>
<evidence type="ECO:0000313" key="7">
    <source>
        <dbReference type="Proteomes" id="UP001595904"/>
    </source>
</evidence>